<feature type="domain" description="Calcineurin-like phosphoesterase" evidence="3">
    <location>
        <begin position="12"/>
        <end position="245"/>
    </location>
</feature>
<evidence type="ECO:0000313" key="6">
    <source>
        <dbReference type="Proteomes" id="UP000327194"/>
    </source>
</evidence>
<dbReference type="GO" id="GO:0000166">
    <property type="term" value="F:nucleotide binding"/>
    <property type="evidence" value="ECO:0007669"/>
    <property type="project" value="UniProtKB-KW"/>
</dbReference>
<sequence length="524" mass="58366">MLKRWHNNLKVRILSTSDVHGYVYPTNYTTRDNHSSLGMLQAGSIIKNAQKDEKDDEIVIAIENGDWIQGSPFSTYLSEQAATKQEILSEITANVGYDAATLGNHEFNYGQDYIRNAESRRNYPIVNANIEGAVDNQIADQPYVIIEKKGLKVAILGLTTAFIPNWERPDNIKGLAFQSALATAKKFVPELRKKADVVIVAYHGGIEADPQTGKPTEKYTSENEGYQIATEVPGIDALITGHQHRQLAAKINGVPFTQPGVHGSDVGEIDLDLNEQKQIINSSSHLVSTKDTQPDFDLIPSNQIEDEVQDWLDQPMGQATGASMIINDPMKVRTNNHPYIDFINKVEMDALGVDIAGTALFNDDIKGFHHDISMREIINGYSYPNTIMSEAITGAELKRALEKCAEFFKLQDGKIIIDPKFVAPKMQLFNYDIYSGIDYEFDVSKPVGKRVVKLNYHGKSVTANQKLRIALNNYRAIGGGDYDMFSAKKVVNESPDSASDLIVKYLKKHDPYEATTPHNLKITK</sequence>
<feature type="domain" description="5'-Nucleotidase C-terminal" evidence="4">
    <location>
        <begin position="332"/>
        <end position="486"/>
    </location>
</feature>
<dbReference type="InterPro" id="IPR004843">
    <property type="entry name" value="Calcineurin-like_PHP"/>
</dbReference>
<dbReference type="AlphaFoldDB" id="A0AAE6P161"/>
<dbReference type="GO" id="GO:0030288">
    <property type="term" value="C:outer membrane-bounded periplasmic space"/>
    <property type="evidence" value="ECO:0007669"/>
    <property type="project" value="TreeGrafter"/>
</dbReference>
<dbReference type="GO" id="GO:0046872">
    <property type="term" value="F:metal ion binding"/>
    <property type="evidence" value="ECO:0007669"/>
    <property type="project" value="InterPro"/>
</dbReference>
<dbReference type="Proteomes" id="UP000327194">
    <property type="component" value="Chromosome"/>
</dbReference>
<dbReference type="EMBL" id="CP045562">
    <property type="protein sequence ID" value="QFX93201.1"/>
    <property type="molecule type" value="Genomic_DNA"/>
</dbReference>
<evidence type="ECO:0000259" key="3">
    <source>
        <dbReference type="Pfam" id="PF00149"/>
    </source>
</evidence>
<dbReference type="Gene3D" id="3.90.780.10">
    <property type="entry name" value="5'-Nucleotidase, C-terminal domain"/>
    <property type="match status" value="1"/>
</dbReference>
<dbReference type="GO" id="GO:0009166">
    <property type="term" value="P:nucleotide catabolic process"/>
    <property type="evidence" value="ECO:0007669"/>
    <property type="project" value="InterPro"/>
</dbReference>
<gene>
    <name evidence="5" type="ORF">LF543_06465</name>
</gene>
<dbReference type="InterPro" id="IPR008334">
    <property type="entry name" value="5'-Nucleotdase_C"/>
</dbReference>
<dbReference type="Gene3D" id="3.60.21.10">
    <property type="match status" value="1"/>
</dbReference>
<keyword evidence="2" id="KW-0547">Nucleotide-binding</keyword>
<dbReference type="Pfam" id="PF02872">
    <property type="entry name" value="5_nucleotid_C"/>
    <property type="match status" value="1"/>
</dbReference>
<dbReference type="KEGG" id="lfv:LF543_06465"/>
<keyword evidence="2" id="KW-0378">Hydrolase</keyword>
<dbReference type="Pfam" id="PF00149">
    <property type="entry name" value="Metallophos"/>
    <property type="match status" value="1"/>
</dbReference>
<evidence type="ECO:0000313" key="5">
    <source>
        <dbReference type="EMBL" id="QFX93201.1"/>
    </source>
</evidence>
<dbReference type="GO" id="GO:0016788">
    <property type="term" value="F:hydrolase activity, acting on ester bonds"/>
    <property type="evidence" value="ECO:0007669"/>
    <property type="project" value="InterPro"/>
</dbReference>
<dbReference type="InterPro" id="IPR006146">
    <property type="entry name" value="5'-Nucleotdase_CS"/>
</dbReference>
<name>A0AAE6P161_9LACO</name>
<dbReference type="PRINTS" id="PR01607">
    <property type="entry name" value="APYRASEFAMLY"/>
</dbReference>
<dbReference type="PANTHER" id="PTHR11575">
    <property type="entry name" value="5'-NUCLEOTIDASE-RELATED"/>
    <property type="match status" value="1"/>
</dbReference>
<evidence type="ECO:0000259" key="4">
    <source>
        <dbReference type="Pfam" id="PF02872"/>
    </source>
</evidence>
<dbReference type="PANTHER" id="PTHR11575:SF6">
    <property type="entry name" value="2',3'-CYCLIC-NUCLEOTIDE 2'-PHOSPHODIESTERASE_3'-NUCLEOTIDASE"/>
    <property type="match status" value="1"/>
</dbReference>
<dbReference type="SUPFAM" id="SSF56300">
    <property type="entry name" value="Metallo-dependent phosphatases"/>
    <property type="match status" value="1"/>
</dbReference>
<dbReference type="SUPFAM" id="SSF55816">
    <property type="entry name" value="5'-nucleotidase (syn. UDP-sugar hydrolase), C-terminal domain"/>
    <property type="match status" value="1"/>
</dbReference>
<reference evidence="5 6" key="1">
    <citation type="submission" date="2019-10" db="EMBL/GenBank/DDBJ databases">
        <title>Genome sequencing of Lactobacillus fructivorans.</title>
        <authorList>
            <person name="Kim K."/>
        </authorList>
    </citation>
    <scope>NUCLEOTIDE SEQUENCE [LARGE SCALE GENOMIC DNA]</scope>
    <source>
        <strain evidence="5 6">LF543</strain>
    </source>
</reference>
<dbReference type="InterPro" id="IPR036907">
    <property type="entry name" value="5'-Nucleotdase_C_sf"/>
</dbReference>
<comment type="similarity">
    <text evidence="2">Belongs to the 5'-nucleotidase family.</text>
</comment>
<evidence type="ECO:0000256" key="2">
    <source>
        <dbReference type="RuleBase" id="RU362119"/>
    </source>
</evidence>
<dbReference type="InterPro" id="IPR029052">
    <property type="entry name" value="Metallo-depent_PP-like"/>
</dbReference>
<keyword evidence="1" id="KW-0732">Signal</keyword>
<dbReference type="PROSITE" id="PS00786">
    <property type="entry name" value="5_NUCLEOTIDASE_2"/>
    <property type="match status" value="1"/>
</dbReference>
<organism evidence="5 6">
    <name type="scientific">Fructilactobacillus fructivorans</name>
    <dbReference type="NCBI Taxonomy" id="1614"/>
    <lineage>
        <taxon>Bacteria</taxon>
        <taxon>Bacillati</taxon>
        <taxon>Bacillota</taxon>
        <taxon>Bacilli</taxon>
        <taxon>Lactobacillales</taxon>
        <taxon>Lactobacillaceae</taxon>
        <taxon>Fructilactobacillus</taxon>
    </lineage>
</organism>
<proteinExistence type="inferred from homology"/>
<evidence type="ECO:0000256" key="1">
    <source>
        <dbReference type="ARBA" id="ARBA00022729"/>
    </source>
</evidence>
<dbReference type="InterPro" id="IPR006179">
    <property type="entry name" value="5_nucleotidase/apyrase"/>
</dbReference>
<accession>A0AAE6P161</accession>
<protein>
    <submittedName>
        <fullName evidence="5">Bifunctional metallophosphatase/5'-nucleotidase</fullName>
    </submittedName>
</protein>